<keyword evidence="2" id="KW-1185">Reference proteome</keyword>
<reference evidence="1 2" key="1">
    <citation type="journal article" date="2013" name="PLoS ONE">
        <title>The mitochondrial genome of soybean reveals complex genome structures and gene evolution at intercellular and phylogenetic levels.</title>
        <authorList>
            <person name="Chang S."/>
            <person name="Wang Y."/>
            <person name="Lu J."/>
            <person name="Gai J."/>
            <person name="Li J."/>
            <person name="Chu P."/>
            <person name="Guan R."/>
            <person name="Zhao T."/>
        </authorList>
    </citation>
    <scope>NUCLEOTIDE SEQUENCE [LARGE SCALE GENOMIC DNA]</scope>
    <source>
        <strain evidence="2">cv. Aiganhuang</strain>
        <tissue evidence="1">Etiolated seedling</tissue>
    </source>
</reference>
<organism evidence="1 2">
    <name type="scientific">Glycine max</name>
    <name type="common">Soybean</name>
    <name type="synonym">Glycine hispida</name>
    <dbReference type="NCBI Taxonomy" id="3847"/>
    <lineage>
        <taxon>Eukaryota</taxon>
        <taxon>Viridiplantae</taxon>
        <taxon>Streptophyta</taxon>
        <taxon>Embryophyta</taxon>
        <taxon>Tracheophyta</taxon>
        <taxon>Spermatophyta</taxon>
        <taxon>Magnoliopsida</taxon>
        <taxon>eudicotyledons</taxon>
        <taxon>Gunneridae</taxon>
        <taxon>Pentapetalae</taxon>
        <taxon>rosids</taxon>
        <taxon>fabids</taxon>
        <taxon>Fabales</taxon>
        <taxon>Fabaceae</taxon>
        <taxon>Papilionoideae</taxon>
        <taxon>50 kb inversion clade</taxon>
        <taxon>NPAAA clade</taxon>
        <taxon>indigoferoid/millettioid clade</taxon>
        <taxon>Phaseoleae</taxon>
        <taxon>Glycine</taxon>
        <taxon>Glycine subgen. Soja</taxon>
    </lineage>
</organism>
<dbReference type="KEGG" id="gmx:15308585"/>
<protein>
    <submittedName>
        <fullName evidence="1">Uncharacterized protein</fullName>
    </submittedName>
</protein>
<dbReference type="STRING" id="3847.M1FIW5"/>
<geneLocation type="mitochondrion" evidence="1"/>
<evidence type="ECO:0000313" key="1">
    <source>
        <dbReference type="EMBL" id="AFR34339.1"/>
    </source>
</evidence>
<name>M1FIW5_SOYBN</name>
<keyword evidence="1" id="KW-0496">Mitochondrion</keyword>
<dbReference type="Proteomes" id="UP000008827">
    <property type="component" value="Mitochondrion"/>
</dbReference>
<sequence>MNRVCMKGSVKRFGFSVGSRSPAPPHSPLVGRVVNLEGARLLFRRVFDNLAVVRSPLLEAGVLGRWGFLFLNQFGCVSPEIGWSNIYELAGQRWMEGKIDWSSSGTGPSIDHGAYSTLTEFILLKRNVKLLMLHFFGLEVPGCCLWISNKGKPPLFYLCHLIKVPCCSPLPEAKDGVEPSFQDLQSDTFPLCYPAKPATSCAKVKRLFFLPRSLFFYICGRSTLYDRRRVTREEGTTSFSLALLHFPFLIESRKPLHYWYRGQKVASSICSGKEHLEASFCLVSNHA</sequence>
<dbReference type="EMBL" id="JX463295">
    <property type="protein sequence ID" value="AFR34339.1"/>
    <property type="molecule type" value="Genomic_DNA"/>
</dbReference>
<gene>
    <name evidence="1" type="primary">orf287</name>
    <name evidence="1" type="ORF">GlmaxMp13</name>
</gene>
<dbReference type="GeneID" id="15308585"/>
<evidence type="ECO:0000313" key="2">
    <source>
        <dbReference type="Proteomes" id="UP000008827"/>
    </source>
</evidence>
<dbReference type="AlphaFoldDB" id="M1FIW5"/>
<dbReference type="InParanoid" id="M1FIW5"/>
<dbReference type="RefSeq" id="YP_007516862.1">
    <property type="nucleotide sequence ID" value="NC_020455.1"/>
</dbReference>
<proteinExistence type="predicted"/>
<accession>M1FIW5</accession>